<evidence type="ECO:0000313" key="1">
    <source>
        <dbReference type="Proteomes" id="UP000887565"/>
    </source>
</evidence>
<accession>A0A915JFW0</accession>
<sequence>MHVKAWLNGNGDKGGTMAMKGHNNYIIKTKSMMALVVDNTQNECLQIYRVSSLHKNI</sequence>
<keyword evidence="1" id="KW-1185">Reference proteome</keyword>
<dbReference type="WBParaSite" id="nRc.2.0.1.t25074-RA">
    <property type="protein sequence ID" value="nRc.2.0.1.t25074-RA"/>
    <property type="gene ID" value="nRc.2.0.1.g25074"/>
</dbReference>
<dbReference type="Proteomes" id="UP000887565">
    <property type="component" value="Unplaced"/>
</dbReference>
<protein>
    <submittedName>
        <fullName evidence="2">Uncharacterized protein</fullName>
    </submittedName>
</protein>
<reference evidence="2" key="1">
    <citation type="submission" date="2022-11" db="UniProtKB">
        <authorList>
            <consortium name="WormBaseParasite"/>
        </authorList>
    </citation>
    <scope>IDENTIFICATION</scope>
</reference>
<organism evidence="1 2">
    <name type="scientific">Romanomermis culicivorax</name>
    <name type="common">Nematode worm</name>
    <dbReference type="NCBI Taxonomy" id="13658"/>
    <lineage>
        <taxon>Eukaryota</taxon>
        <taxon>Metazoa</taxon>
        <taxon>Ecdysozoa</taxon>
        <taxon>Nematoda</taxon>
        <taxon>Enoplea</taxon>
        <taxon>Dorylaimia</taxon>
        <taxon>Mermithida</taxon>
        <taxon>Mermithoidea</taxon>
        <taxon>Mermithidae</taxon>
        <taxon>Romanomermis</taxon>
    </lineage>
</organism>
<dbReference type="AlphaFoldDB" id="A0A915JFW0"/>
<evidence type="ECO:0000313" key="2">
    <source>
        <dbReference type="WBParaSite" id="nRc.2.0.1.t25074-RA"/>
    </source>
</evidence>
<name>A0A915JFW0_ROMCU</name>
<proteinExistence type="predicted"/>